<dbReference type="Pfam" id="PF00571">
    <property type="entry name" value="CBS"/>
    <property type="match status" value="2"/>
</dbReference>
<keyword evidence="3" id="KW-1133">Transmembrane helix</keyword>
<keyword evidence="1 2" id="KW-0129">CBS domain</keyword>
<dbReference type="OrthoDB" id="9811720at2"/>
<evidence type="ECO:0000256" key="1">
    <source>
        <dbReference type="ARBA" id="ARBA00023122"/>
    </source>
</evidence>
<dbReference type="SMART" id="SM00116">
    <property type="entry name" value="CBS"/>
    <property type="match status" value="2"/>
</dbReference>
<dbReference type="Pfam" id="PF04982">
    <property type="entry name" value="TM_HPP"/>
    <property type="match status" value="1"/>
</dbReference>
<dbReference type="CDD" id="cd04600">
    <property type="entry name" value="CBS_pair_HPP_assoc"/>
    <property type="match status" value="1"/>
</dbReference>
<evidence type="ECO:0000259" key="4">
    <source>
        <dbReference type="PROSITE" id="PS51371"/>
    </source>
</evidence>
<keyword evidence="3" id="KW-0812">Transmembrane</keyword>
<dbReference type="PROSITE" id="PS51371">
    <property type="entry name" value="CBS"/>
    <property type="match status" value="2"/>
</dbReference>
<dbReference type="Proteomes" id="UP000294692">
    <property type="component" value="Unassembled WGS sequence"/>
</dbReference>
<dbReference type="InterPro" id="IPR058581">
    <property type="entry name" value="TM_HPP"/>
</dbReference>
<protein>
    <submittedName>
        <fullName evidence="5">CBS domain-containing membrane protein</fullName>
    </submittedName>
</protein>
<dbReference type="EMBL" id="SMBX01000003">
    <property type="protein sequence ID" value="TCV00714.1"/>
    <property type="molecule type" value="Genomic_DNA"/>
</dbReference>
<comment type="caution">
    <text evidence="5">The sequence shown here is derived from an EMBL/GenBank/DDBJ whole genome shotgun (WGS) entry which is preliminary data.</text>
</comment>
<accession>A0A4R3VAU4</accession>
<reference evidence="5 6" key="1">
    <citation type="submission" date="2019-03" db="EMBL/GenBank/DDBJ databases">
        <title>Genomic Encyclopedia of Type Strains, Phase IV (KMG-IV): sequencing the most valuable type-strain genomes for metagenomic binning, comparative biology and taxonomic classification.</title>
        <authorList>
            <person name="Goeker M."/>
        </authorList>
    </citation>
    <scope>NUCLEOTIDE SEQUENCE [LARGE SCALE GENOMIC DNA]</scope>
    <source>
        <strain evidence="5 6">DSM 100048</strain>
    </source>
</reference>
<evidence type="ECO:0000313" key="5">
    <source>
        <dbReference type="EMBL" id="TCV00714.1"/>
    </source>
</evidence>
<organism evidence="5 6">
    <name type="scientific">Paracandidimonas soli</name>
    <dbReference type="NCBI Taxonomy" id="1917182"/>
    <lineage>
        <taxon>Bacteria</taxon>
        <taxon>Pseudomonadati</taxon>
        <taxon>Pseudomonadota</taxon>
        <taxon>Betaproteobacteria</taxon>
        <taxon>Burkholderiales</taxon>
        <taxon>Alcaligenaceae</taxon>
        <taxon>Paracandidimonas</taxon>
    </lineage>
</organism>
<keyword evidence="3" id="KW-0472">Membrane</keyword>
<keyword evidence="6" id="KW-1185">Reference proteome</keyword>
<dbReference type="RefSeq" id="WP_132475561.1">
    <property type="nucleotide sequence ID" value="NZ_JBHRVM010000001.1"/>
</dbReference>
<dbReference type="PANTHER" id="PTHR43080:SF29">
    <property type="entry name" value="OS02G0818000 PROTEIN"/>
    <property type="match status" value="1"/>
</dbReference>
<dbReference type="InterPro" id="IPR051257">
    <property type="entry name" value="Diverse_CBS-Domain"/>
</dbReference>
<proteinExistence type="predicted"/>
<name>A0A4R3VAU4_9BURK</name>
<dbReference type="AlphaFoldDB" id="A0A4R3VAU4"/>
<dbReference type="SUPFAM" id="SSF54631">
    <property type="entry name" value="CBS-domain pair"/>
    <property type="match status" value="1"/>
</dbReference>
<feature type="domain" description="CBS" evidence="4">
    <location>
        <begin position="321"/>
        <end position="377"/>
    </location>
</feature>
<gene>
    <name evidence="5" type="ORF">EV686_103296</name>
</gene>
<feature type="transmembrane region" description="Helical" evidence="3">
    <location>
        <begin position="144"/>
        <end position="165"/>
    </location>
</feature>
<feature type="transmembrane region" description="Helical" evidence="3">
    <location>
        <begin position="24"/>
        <end position="45"/>
    </location>
</feature>
<dbReference type="Gene3D" id="3.10.580.10">
    <property type="entry name" value="CBS-domain"/>
    <property type="match status" value="1"/>
</dbReference>
<feature type="domain" description="CBS" evidence="4">
    <location>
        <begin position="236"/>
        <end position="292"/>
    </location>
</feature>
<evidence type="ECO:0000256" key="2">
    <source>
        <dbReference type="PROSITE-ProRule" id="PRU00703"/>
    </source>
</evidence>
<dbReference type="InterPro" id="IPR046342">
    <property type="entry name" value="CBS_dom_sf"/>
</dbReference>
<dbReference type="PANTHER" id="PTHR43080">
    <property type="entry name" value="CBS DOMAIN-CONTAINING PROTEIN CBSX3, MITOCHONDRIAL"/>
    <property type="match status" value="1"/>
</dbReference>
<evidence type="ECO:0000256" key="3">
    <source>
        <dbReference type="SAM" id="Phobius"/>
    </source>
</evidence>
<sequence length="383" mass="41805">MPTKLRHWIQPFLPQNLNIDAREMWRALLGAVLAIGITSSLSYLINGYVVKHHWLVSSLGASALLVFLLPTSPLAQPWPVAVGNMVGAFIGVSCAVLVPQPVVAVTIAAALVIPITYWLRCVHPPSVALALFAALQGIDEFRFVLFPVLFDSCILVLVGMVYNTLTGKRYPLRRSAAKSAGPSAPARFASEDLDAALTRYNQALNVSREDLETLLTYVETAAFQRMLGARKSASIMSPAVFSIAPEAPLQDAWALMRANNIKALPVTDTDKRVVGIVTTADFMRHAKMDAPGQWRSGLMEFIKRPRFWKKAEPAAAVRDIMTTPAVTAREDQSVAALIPLFSQGRHRHMPIVDQEDRLAGMVTQSDLLVDLYSVLATGQPAGK</sequence>
<dbReference type="InterPro" id="IPR000644">
    <property type="entry name" value="CBS_dom"/>
</dbReference>
<evidence type="ECO:0000313" key="6">
    <source>
        <dbReference type="Proteomes" id="UP000294692"/>
    </source>
</evidence>